<evidence type="ECO:0000313" key="6">
    <source>
        <dbReference type="Proteomes" id="UP001165395"/>
    </source>
</evidence>
<dbReference type="EMBL" id="JAJBZT010000001">
    <property type="protein sequence ID" value="MCB6182339.1"/>
    <property type="molecule type" value="Genomic_DNA"/>
</dbReference>
<evidence type="ECO:0000256" key="3">
    <source>
        <dbReference type="ARBA" id="ARBA00023125"/>
    </source>
</evidence>
<dbReference type="PANTHER" id="PTHR33175">
    <property type="entry name" value="DNA-BINDING PROTEIN HU"/>
    <property type="match status" value="1"/>
</dbReference>
<dbReference type="CDD" id="cd13831">
    <property type="entry name" value="HU"/>
    <property type="match status" value="1"/>
</dbReference>
<evidence type="ECO:0000256" key="2">
    <source>
        <dbReference type="ARBA" id="ARBA00023067"/>
    </source>
</evidence>
<protein>
    <submittedName>
        <fullName evidence="5">HU family DNA-binding protein</fullName>
    </submittedName>
</protein>
<dbReference type="PRINTS" id="PR01727">
    <property type="entry name" value="DNABINDINGHU"/>
</dbReference>
<reference evidence="5" key="1">
    <citation type="submission" date="2021-10" db="EMBL/GenBank/DDBJ databases">
        <title>The complete genome sequence of Leeia sp. TBRC 13508.</title>
        <authorList>
            <person name="Charoenyingcharoen P."/>
            <person name="Yukphan P."/>
        </authorList>
    </citation>
    <scope>NUCLEOTIDE SEQUENCE</scope>
    <source>
        <strain evidence="5">TBRC 13508</strain>
    </source>
</reference>
<dbReference type="InterPro" id="IPR000119">
    <property type="entry name" value="Hist_DNA-bd"/>
</dbReference>
<evidence type="ECO:0000313" key="5">
    <source>
        <dbReference type="EMBL" id="MCB6182339.1"/>
    </source>
</evidence>
<dbReference type="GO" id="GO:0003677">
    <property type="term" value="F:DNA binding"/>
    <property type="evidence" value="ECO:0007669"/>
    <property type="project" value="UniProtKB-KW"/>
</dbReference>
<dbReference type="Pfam" id="PF00216">
    <property type="entry name" value="Bac_DNA_binding"/>
    <property type="match status" value="1"/>
</dbReference>
<gene>
    <name evidence="5" type="ORF">LIN78_02060</name>
</gene>
<accession>A0ABS8D2C0</accession>
<evidence type="ECO:0000256" key="1">
    <source>
        <dbReference type="ARBA" id="ARBA00010529"/>
    </source>
</evidence>
<dbReference type="RefSeq" id="WP_227177964.1">
    <property type="nucleotide sequence ID" value="NZ_JAJBZT010000001.1"/>
</dbReference>
<keyword evidence="3 5" id="KW-0238">DNA-binding</keyword>
<dbReference type="SUPFAM" id="SSF47729">
    <property type="entry name" value="IHF-like DNA-binding proteins"/>
    <property type="match status" value="1"/>
</dbReference>
<comment type="similarity">
    <text evidence="1 4">Belongs to the bacterial histone-like protein family.</text>
</comment>
<organism evidence="5 6">
    <name type="scientific">Leeia speluncae</name>
    <dbReference type="NCBI Taxonomy" id="2884804"/>
    <lineage>
        <taxon>Bacteria</taxon>
        <taxon>Pseudomonadati</taxon>
        <taxon>Pseudomonadota</taxon>
        <taxon>Betaproteobacteria</taxon>
        <taxon>Neisseriales</taxon>
        <taxon>Leeiaceae</taxon>
        <taxon>Leeia</taxon>
    </lineage>
</organism>
<dbReference type="InterPro" id="IPR010992">
    <property type="entry name" value="IHF-like_DNA-bd_dom_sf"/>
</dbReference>
<name>A0ABS8D2C0_9NEIS</name>
<evidence type="ECO:0000256" key="4">
    <source>
        <dbReference type="RuleBase" id="RU003939"/>
    </source>
</evidence>
<keyword evidence="6" id="KW-1185">Reference proteome</keyword>
<comment type="caution">
    <text evidence="5">The sequence shown here is derived from an EMBL/GenBank/DDBJ whole genome shotgun (WGS) entry which is preliminary data.</text>
</comment>
<dbReference type="Proteomes" id="UP001165395">
    <property type="component" value="Unassembled WGS sequence"/>
</dbReference>
<sequence length="128" mass="13984">MMSSPPTVRNLKLLIRNLRTGQHLKLAIFKHLKGKTMKKAELIKHVASHANVTQGQAEDVINALTTAIRDTVRAGGEIALPDLGKFSSTARAARTSRNPRTGETVEVAAKRVPKFSPTTSFKQLLSDK</sequence>
<dbReference type="PANTHER" id="PTHR33175:SF3">
    <property type="entry name" value="DNA-BINDING PROTEIN HU-BETA"/>
    <property type="match status" value="1"/>
</dbReference>
<dbReference type="SMART" id="SM00411">
    <property type="entry name" value="BHL"/>
    <property type="match status" value="1"/>
</dbReference>
<keyword evidence="2" id="KW-0226">DNA condensation</keyword>
<proteinExistence type="inferred from homology"/>
<dbReference type="Gene3D" id="4.10.520.10">
    <property type="entry name" value="IHF-like DNA-binding proteins"/>
    <property type="match status" value="1"/>
</dbReference>